<feature type="region of interest" description="Disordered" evidence="1">
    <location>
        <begin position="2034"/>
        <end position="2068"/>
    </location>
</feature>
<feature type="compositionally biased region" description="Basic and acidic residues" evidence="1">
    <location>
        <begin position="1629"/>
        <end position="1675"/>
    </location>
</feature>
<feature type="region of interest" description="Disordered" evidence="1">
    <location>
        <begin position="1369"/>
        <end position="1696"/>
    </location>
</feature>
<evidence type="ECO:0000313" key="3">
    <source>
        <dbReference type="Proteomes" id="UP001487740"/>
    </source>
</evidence>
<feature type="region of interest" description="Disordered" evidence="1">
    <location>
        <begin position="3407"/>
        <end position="3430"/>
    </location>
</feature>
<reference evidence="2 3" key="1">
    <citation type="submission" date="2023-03" db="EMBL/GenBank/DDBJ databases">
        <title>High-quality genome of Scylla paramamosain provides insights in environmental adaptation.</title>
        <authorList>
            <person name="Zhang L."/>
        </authorList>
    </citation>
    <scope>NUCLEOTIDE SEQUENCE [LARGE SCALE GENOMIC DNA]</scope>
    <source>
        <strain evidence="2">LZ_2023a</strain>
        <tissue evidence="2">Muscle</tissue>
    </source>
</reference>
<comment type="caution">
    <text evidence="2">The sequence shown here is derived from an EMBL/GenBank/DDBJ whole genome shotgun (WGS) entry which is preliminary data.</text>
</comment>
<dbReference type="Proteomes" id="UP001487740">
    <property type="component" value="Unassembled WGS sequence"/>
</dbReference>
<feature type="region of interest" description="Disordered" evidence="1">
    <location>
        <begin position="601"/>
        <end position="631"/>
    </location>
</feature>
<feature type="region of interest" description="Disordered" evidence="1">
    <location>
        <begin position="2996"/>
        <end position="3026"/>
    </location>
</feature>
<evidence type="ECO:0000313" key="2">
    <source>
        <dbReference type="EMBL" id="KAK8383460.1"/>
    </source>
</evidence>
<feature type="compositionally biased region" description="Low complexity" evidence="1">
    <location>
        <begin position="525"/>
        <end position="536"/>
    </location>
</feature>
<feature type="region of interest" description="Disordered" evidence="1">
    <location>
        <begin position="2373"/>
        <end position="2432"/>
    </location>
</feature>
<name>A0AAW0T959_SCYPA</name>
<feature type="region of interest" description="Disordered" evidence="1">
    <location>
        <begin position="2699"/>
        <end position="2721"/>
    </location>
</feature>
<feature type="region of interest" description="Disordered" evidence="1">
    <location>
        <begin position="758"/>
        <end position="807"/>
    </location>
</feature>
<accession>A0AAW0T959</accession>
<feature type="region of interest" description="Disordered" evidence="1">
    <location>
        <begin position="2349"/>
        <end position="2368"/>
    </location>
</feature>
<evidence type="ECO:0000256" key="1">
    <source>
        <dbReference type="SAM" id="MobiDB-lite"/>
    </source>
</evidence>
<feature type="region of interest" description="Disordered" evidence="1">
    <location>
        <begin position="1027"/>
        <end position="1065"/>
    </location>
</feature>
<keyword evidence="3" id="KW-1185">Reference proteome</keyword>
<dbReference type="InterPro" id="IPR033228">
    <property type="entry name" value="SZT2"/>
</dbReference>
<dbReference type="GO" id="GO:0005777">
    <property type="term" value="C:peroxisome"/>
    <property type="evidence" value="ECO:0007669"/>
    <property type="project" value="InterPro"/>
</dbReference>
<dbReference type="PANTHER" id="PTHR14918">
    <property type="entry name" value="KICSTOR COMPLEX PROTEIN SZT2"/>
    <property type="match status" value="1"/>
</dbReference>
<feature type="compositionally biased region" description="Basic and acidic residues" evidence="1">
    <location>
        <begin position="1480"/>
        <end position="1497"/>
    </location>
</feature>
<feature type="compositionally biased region" description="Polar residues" evidence="1">
    <location>
        <begin position="2349"/>
        <end position="2359"/>
    </location>
</feature>
<organism evidence="2 3">
    <name type="scientific">Scylla paramamosain</name>
    <name type="common">Mud crab</name>
    <dbReference type="NCBI Taxonomy" id="85552"/>
    <lineage>
        <taxon>Eukaryota</taxon>
        <taxon>Metazoa</taxon>
        <taxon>Ecdysozoa</taxon>
        <taxon>Arthropoda</taxon>
        <taxon>Crustacea</taxon>
        <taxon>Multicrustacea</taxon>
        <taxon>Malacostraca</taxon>
        <taxon>Eumalacostraca</taxon>
        <taxon>Eucarida</taxon>
        <taxon>Decapoda</taxon>
        <taxon>Pleocyemata</taxon>
        <taxon>Brachyura</taxon>
        <taxon>Eubrachyura</taxon>
        <taxon>Portunoidea</taxon>
        <taxon>Portunidae</taxon>
        <taxon>Portuninae</taxon>
        <taxon>Scylla</taxon>
    </lineage>
</organism>
<feature type="compositionally biased region" description="Low complexity" evidence="1">
    <location>
        <begin position="770"/>
        <end position="784"/>
    </location>
</feature>
<feature type="compositionally biased region" description="Polar residues" evidence="1">
    <location>
        <begin position="1771"/>
        <end position="1783"/>
    </location>
</feature>
<feature type="compositionally biased region" description="Low complexity" evidence="1">
    <location>
        <begin position="2373"/>
        <end position="2383"/>
    </location>
</feature>
<feature type="region of interest" description="Disordered" evidence="1">
    <location>
        <begin position="496"/>
        <end position="573"/>
    </location>
</feature>
<feature type="compositionally biased region" description="Low complexity" evidence="1">
    <location>
        <begin position="1561"/>
        <end position="1573"/>
    </location>
</feature>
<protein>
    <submittedName>
        <fullName evidence="2">Uncharacterized protein</fullName>
    </submittedName>
</protein>
<feature type="region of interest" description="Disordered" evidence="1">
    <location>
        <begin position="1771"/>
        <end position="1811"/>
    </location>
</feature>
<feature type="compositionally biased region" description="Acidic residues" evidence="1">
    <location>
        <begin position="1034"/>
        <end position="1062"/>
    </location>
</feature>
<sequence>MMTIIKNKIQGLTFPLRVTLTERSKSLPPTMHAPEDKMSEELTISASGDLQPTAVRPSLSRMSSNIPCCVITYKPVEKILIWYDKTPSNLLSPVVVETPPGVAAVARSIGAKPGPTKSATHNMSLLSRYLHHRRWIWAVQPPSAPAVSLSAVARILNTLTRMRLQEGFNFAHSCNGIITMVREFVMKLDLCEDEEEGLLEGGQATFPCIAQYVLFPPHITNSSRDSVVEEDWEEGESVEADGVMEIVTECWVEPQNGVVAFPSPRAQHLNNCSYRQLAHAFFPVDQKCIWSMMTVEHLLQMCQGAAGGNGGCVPDGPDHHADLPILDDAAMDQRVQQVPFCLDLMHLLPMCQQAELLVSTYIQDLLSSLVKRVTFHCDTAVDEANRTLYDLLLVHVKQLHRCEYNLSTAELLALPGVLQERSRPPGVPPSLFSNTNIKGKTEDPPKWKCFLKGVSSNHLLFTLLPASYHDLKLLLVKGANVSDPDNLALKLVPGGTSIPDLDTETNTTDQPAGGPLSEQHISFESSTSSLTHMTSPSLPPTTPTNTQPAPSDDHTPARMRYKSGPAPHTSSHVVQPVYVDSHGRERASSFHVSQERCNFFGQSASASERNRTGSVDSPTKEPQTVLPKTTSPNEHIRKRYISMPSKSFAGTFTPSSKSTSTEGLRSEECCVPLHIQSVGEPGEAPTEHRISSLEDSSSAGPPLPSHQPLLGTVTLPIYVYDCKLTSIITQLINSEDRTGVVGRDLYLDSTSRLESVLHEDTVPLKGGSGPSATTSPTPSNTNSPQDDQKQGNAEPRSEESDVGGGDSSCLHTHMKALEVAYLRSFVLGVFQGLQKELAVHQNDIQAALDHCHEAVMEIEITNFLQAICGHLRDFRLRLDLEHLRQRQPNPASQSTPLAKFQVMKQESACEATDTAAANTSMSSSSSSSSTGSSRFPLSLLKRHHPCRDLQQLHTSIRERFTTILLGSFQTVPTLPEFYYFCPRSLHHSSEGTPVEDFVYVSSRELELWEKNQLDPAKHQKVRSVSVSKKSDVFTEGEEDLEDDNTVNEGEEEDEEEVDDDDPDKSIEFRSEIGSTVFQRLHSQLTALEGDEDKTSVITEQDEDLSTLPDNQDPVDSHIPPLFLHLTCTIRVGGHVHATISLKNLPTCLDEVAHSLSCSDVNLSSLRITLDVLCMTLPPAMATKTASDTQESALELSRSFRTISFCSTTSPQLKRGRSISESTCASLSDIDESFLEDEDQLAHLPNYQHQAILSTVEEIKWLLRDEIASAMLHTCHLKEANLEMVVAHVESSHHARNCISESIPLNFVCGMEQSKERFMQEFGRLSVVGHHLRQEGSYYYLVQDKTQMRRRHFSSVVPPLSFHNQSINFRPQPHADDSAQLRQMDSSCQEAKASLSSPDTIRCPSTRFQTGRVSFDTERRVSESLGEGEGGGIQRGEGPEKEKWTRRRERKERRDSERRGSINTSDSDSDIQQVRGPFSRESSHQSHDSRQRYSESPKKSSSLNAAKRASKGHSESKDKDSKSDKKEEKDKNSDDDNDNEGDTPGHEFAAPSGQPQETQKGSSEQSQNSEPQETSMKDQETGEETQQQVADSDSVCEEAAGGDSNEQKVSSAGAGEKGDMPAVAEDNEEKGDKSRGTEEKGDLEIISKGGEEKGDVQATNEDPHASPRSLDGRSVEVEDGEDIAASTDPRSKDPSHRLSLPLNELIRCGSESLPRPQPSAEVIRKSASTDSFVPSITEASVDILRTPPTATLTANTSGGLWAEFMKSRHNSSDVLKSRNSSGTSVDLLKSRHNSGTGGDLLKSRHNSGTGSVLGGPYSDVSSLLESGQTTEDGCEGDISDSDNDCSDWLQDFELVEPFLPEFWLIMRVSDDRVDTFFHCRTEAELGQWRSVQADMVRNVRALVKLVNQVLLLQDLHNTRMCNPLLEPETSEEIWLHEDTKGRSVYDSEPEYRAFLEASFKFKPGAFACRAVWETRFELHHKVCTGKVGSKGILALRTILNPFSVNNRKNMFVYEDKSGNGSHVFYLRLKEHQSSSVSPQVDGRREEAGLPHSASVSSLVKRGSREDDPQVVKTELRPRVSSFGEKDVIMEGVPSTPAQRRRSHYIVLTVHGIAEPGPAIKEELVRMLQNRLDEAVVEAICLMLWNNPQQKLTLEDVHFIQPPYQPPKTMIRFTINASALPHLQAVGYYLRQNMLSCGFIHPKYADSCPEHHFQDFSATDQDLSNEPNIFLFVRPRKSAAKGIACIVLSLVDGSGCPIQYMSCARPSQLGYQEIFSRQDFEAIIHTQEYQASPTKSPGPMAMLQFKVWESGRVDLAEVRRYLMDSIRHALWDVNMEYCLLTAPIMPSLSVPQHTTPASEPTTPKKEVRGPTLRSVSLLESGSSNSPQRAEDRTRSVSVSGVPPHVCLPRMASRLGSKRMVRAGEGKGDSQRERAPSPLTLVQARLRLMSSSVPDLKVRARRASLHYPWDGSPVLEVSSSQSAQGHSPLKVRHSVDLGVDRSKLLGDEGPSLPQEPWEYPSSLSSLLHPLYHTIMLEWLEFASELEERGEHTLRRELGEKSGEHAVKRHTITLSTKHAVPVFLTELQKWLSQNAADTSTKIFEEVQQEEGEKEQGGCLAYKLVESSKIPPVLKSDASGGYTHTNFIIISRNNQQWWATLFEENFNDYYINTVTASKSSQRYPPLVVSPRGRCLSGGDMAFSRADGSSVTSSTGPPPSSTSMPVTPFTTSAGVVASSSFSSSANPISPPVTVPSTPTSTTNAMGSFWSTDTPDVVFIPRQKLLLATLRGMELVIYTYNWTKEQCDNLHTTMTRLAHWTTARNRLLSTIVLQKMGLYHNQPFNRKAPIRKDEDNNPYMGNQSHVDTLIKLQAPARESPGTTDRAGRRPQGMVSLLSLTDIRESRPPRPPLGLHHPNLKDLELRHGTQMAEIRRLVVQKENQRKVLLKMVVETRGHSSPVFTDKILSLYKQNARIVHFCLTPLLFLPRWRWQVAATRDHSLVSPGSAEKTFGTKTPESRSRHDSGNSMKSGVSGIAPSGLRLSFSLKSSVVVSASPGQQRRRHVTGGGDEKWHDALCSSYLKEYIQYLQSLGFLTLNITQTPQQRGRLNRESESRGFRVKEVRFNEQVTKEPTYLLKNVLGGTILLEIAFSEPYFSVKIYVLESCRLEAKKLSSQMEGAAEVKPGGPLSSPLSPTTPLFPEGCPPDQIEDKFAINSFLDKVDDIKVLLHLHSFTYDFHLRALCAYVADRQLLFTRGYHLSSCLSDFIKYYNKGPNFARNLIYSGALTIEDTGTPGEQLYNYLLAREKQYKMKVLRMTPVILDPDAVMHNTEFILVHTKTCHVHYRDGNDQRVSDDYDVTLLVSHNTAANSLLHHLHLNFYVILTSTREMYPNRILEKKMGHFRTVSIAPSLGRRWTPSSTQTESCDHSGTDTPPITTTCEEASDPTIATQEGLPSSVKSFGGIRSESVNYLGYYTQYEETMQRTLELQAEEARTRIHHIFNQAKIHCRRDSLWQRLTASLREEDRQKLPREQVLGGLSFTELSELLNLVSVEPLGSVDSQLLPLLSKPLHWYQGLIRVLQSKYQERHRNLTSSDGNIQHVVVLSPGCPDAFMMLSINLHHQKAELCCVYKQLKGEGTSPVLDQRVQALIQDFVNACCFHLWSGLL</sequence>
<gene>
    <name evidence="2" type="ORF">O3P69_015732</name>
</gene>
<feature type="compositionally biased region" description="Low complexity" evidence="1">
    <location>
        <begin position="2702"/>
        <end position="2721"/>
    </location>
</feature>
<feature type="compositionally biased region" description="Basic and acidic residues" evidence="1">
    <location>
        <begin position="1511"/>
        <end position="1533"/>
    </location>
</feature>
<proteinExistence type="predicted"/>
<feature type="region of interest" description="Disordered" evidence="1">
    <location>
        <begin position="911"/>
        <end position="931"/>
    </location>
</feature>
<feature type="region of interest" description="Disordered" evidence="1">
    <location>
        <begin position="677"/>
        <end position="705"/>
    </location>
</feature>
<dbReference type="PANTHER" id="PTHR14918:SF3">
    <property type="entry name" value="KICSTOR COMPLEX PROTEIN SZT2"/>
    <property type="match status" value="1"/>
</dbReference>
<feature type="compositionally biased region" description="Polar residues" evidence="1">
    <location>
        <begin position="1379"/>
        <end position="1398"/>
    </location>
</feature>
<feature type="compositionally biased region" description="Basic and acidic residues" evidence="1">
    <location>
        <begin position="2419"/>
        <end position="2432"/>
    </location>
</feature>
<feature type="compositionally biased region" description="Polar residues" evidence="1">
    <location>
        <begin position="1460"/>
        <end position="1471"/>
    </location>
</feature>
<dbReference type="EMBL" id="JARAKH010000036">
    <property type="protein sequence ID" value="KAK8383460.1"/>
    <property type="molecule type" value="Genomic_DNA"/>
</dbReference>